<dbReference type="InterPro" id="IPR055424">
    <property type="entry name" value="Ig_TMEM132_6th"/>
</dbReference>
<dbReference type="Pfam" id="PF16070">
    <property type="entry name" value="Ig_TMEM132_4th"/>
    <property type="match status" value="1"/>
</dbReference>
<dbReference type="InterPro" id="IPR055423">
    <property type="entry name" value="Ig_TMEM132_5th"/>
</dbReference>
<evidence type="ECO:0000256" key="4">
    <source>
        <dbReference type="ARBA" id="ARBA00022989"/>
    </source>
</evidence>
<feature type="compositionally biased region" description="Low complexity" evidence="6">
    <location>
        <begin position="15"/>
        <end position="31"/>
    </location>
</feature>
<sequence>MGRGTHSKKRLAVFTADKTTPNTTATTPQDNSDTSASPMPNDTKTTIATTIPTTIPTTSAPVPGFLNITWRKNCEGDVKMMLYHHSKVIAFPVCYHSETNFLSLFGNVCANKKGCKGKAEWVQSGKKEKGCYSLNERESGKKTSCETLKVKCDVPPSLLEPPLPLSLPVHMSVIPPPWQVLPLSQAELGPLFSNSSPFSFSQSLFMVPPHSRAPRPGLQASFGPYSVTQLISEPTPSLSPLLSASLLSEHVDRERDERGKESFRVRTLFHKRGDTSARETCITLHAFKETEEHKASCMAQPPLGLCVATLTLPSDWFKGQRGNQSHQDLDKWHSGFHRHRSVQKREWHRGRHHHSGPRNQIQLYYSSFDTVANLELSPQGCMEERAAPSQRQLFHIKAVTLKEEERKEREESRTKEKETCLNGQEEEELNLDSHVVIRYQKGLVLIGQPAKVSVNLRTNFSAEFVVIRLKVKKGLVSMVAQRTLTSDLWAVTLEKSQGSKHDVLSIFCHKHNAFKHTHNPIHLQQVACLSVDGLRQRFGVAMAVSANWWVEYSGHRNPQSPHGAAESIFSFADRHIFGIAPITESNTIVNTAILTNQPVSLPVIVLAVSRDGKVSDVTSAVMCHSTNENIVKVTTDCSTLFVDGSESGLGNTCARVEFLLGTLRGSVCLEVWAPSVPLRVSLADPVLNAIDGWNHFTETGCVPVYQRSSVQVLTQFTAQDSHSRTAHLLGSSDWFVDVTELVISEQWDGVLGRCDITVTSDPVTPGDLSVQVVSGLGMSVMTNPTHPSMITTTVTAYNILYNHKQEATISVWLQFSDDTASLLSSFSDLPFFLHLSSLAETVVMVTSGPSQRIFAQGDGGGPLLRAELLVSACTDQPITSNSISEGERDWMDNGGRGRTRRLARGSGWIRVNLDLGFQQPVGEKNEDGEEFEFDISDTLVESDSDIYVSNFDDDESGNASSDYSDKMSGKMIDRNWNTVGSRGMVSRNNLERAMLIPSQEESVYFSPSQEKEGDEKDEGQGVQELEVGVGAVLSLLCLSAILFLANCLPCALRDRKRKMKQGEREVELEGGTKEEEAEEKKKTEEEDREAEERKKTEGEDRIKQPQEENSKEDVKEVEIIC</sequence>
<evidence type="ECO:0000256" key="7">
    <source>
        <dbReference type="SAM" id="Phobius"/>
    </source>
</evidence>
<feature type="transmembrane region" description="Helical" evidence="7">
    <location>
        <begin position="1027"/>
        <end position="1052"/>
    </location>
</feature>
<dbReference type="Pfam" id="PF23039">
    <property type="entry name" value="TMEM132_3rd"/>
    <property type="match status" value="1"/>
</dbReference>
<dbReference type="InterPro" id="IPR031437">
    <property type="entry name" value="Ig_TMEM132_4th"/>
</dbReference>
<dbReference type="InterPro" id="IPR026307">
    <property type="entry name" value="TMEM132"/>
</dbReference>
<keyword evidence="5 7" id="KW-0472">Membrane</keyword>
<name>A0A4U5U569_COLLU</name>
<feature type="compositionally biased region" description="Basic residues" evidence="6">
    <location>
        <begin position="1"/>
        <end position="11"/>
    </location>
</feature>
<feature type="compositionally biased region" description="Basic and acidic residues" evidence="6">
    <location>
        <begin position="404"/>
        <end position="419"/>
    </location>
</feature>
<dbReference type="GO" id="GO:0016020">
    <property type="term" value="C:membrane"/>
    <property type="evidence" value="ECO:0007669"/>
    <property type="project" value="UniProtKB-SubCell"/>
</dbReference>
<feature type="domain" description="Transmembrane protein TMEM132 cohesin-like" evidence="9">
    <location>
        <begin position="427"/>
        <end position="559"/>
    </location>
</feature>
<feature type="compositionally biased region" description="Polar residues" evidence="6">
    <location>
        <begin position="32"/>
        <end position="42"/>
    </location>
</feature>
<comment type="similarity">
    <text evidence="2">Belongs to the TMEM132 family.</text>
</comment>
<comment type="subcellular location">
    <subcellularLocation>
        <location evidence="1">Membrane</location>
        <topology evidence="1">Single-pass type I membrane protein</topology>
    </subcellularLocation>
</comment>
<evidence type="ECO:0000259" key="10">
    <source>
        <dbReference type="Pfam" id="PF23481"/>
    </source>
</evidence>
<gene>
    <name evidence="13" type="ORF">D9C73_003420</name>
</gene>
<feature type="region of interest" description="Disordered" evidence="6">
    <location>
        <begin position="404"/>
        <end position="425"/>
    </location>
</feature>
<dbReference type="Pfam" id="PF23481">
    <property type="entry name" value="Ig_TMEM132_2nd"/>
    <property type="match status" value="1"/>
</dbReference>
<feature type="region of interest" description="Disordered" evidence="6">
    <location>
        <begin position="998"/>
        <end position="1020"/>
    </location>
</feature>
<evidence type="ECO:0000259" key="8">
    <source>
        <dbReference type="Pfam" id="PF16070"/>
    </source>
</evidence>
<dbReference type="InterPro" id="IPR055422">
    <property type="entry name" value="Ig_TMEM132_2nd"/>
</dbReference>
<keyword evidence="4 7" id="KW-1133">Transmembrane helix</keyword>
<feature type="region of interest" description="Disordered" evidence="6">
    <location>
        <begin position="1"/>
        <end position="47"/>
    </location>
</feature>
<keyword evidence="3 7" id="KW-0812">Transmembrane</keyword>
<reference evidence="13 14" key="1">
    <citation type="submission" date="2019-01" db="EMBL/GenBank/DDBJ databases">
        <title>Genome Assembly of Collichthys lucidus.</title>
        <authorList>
            <person name="Cai M."/>
            <person name="Xiao S."/>
        </authorList>
    </citation>
    <scope>NUCLEOTIDE SEQUENCE [LARGE SCALE GENOMIC DNA]</scope>
    <source>
        <strain evidence="13">JT15FE1705JMU</strain>
        <tissue evidence="13">Muscle</tissue>
    </source>
</reference>
<evidence type="ECO:0000259" key="12">
    <source>
        <dbReference type="Pfam" id="PF23487"/>
    </source>
</evidence>
<evidence type="ECO:0000256" key="5">
    <source>
        <dbReference type="ARBA" id="ARBA00023136"/>
    </source>
</evidence>
<dbReference type="Proteomes" id="UP000298787">
    <property type="component" value="Chromosome 3"/>
</dbReference>
<feature type="domain" description="Transmembrane protein TMEM132 second Ig-like" evidence="10">
    <location>
        <begin position="264"/>
        <end position="327"/>
    </location>
</feature>
<feature type="region of interest" description="Disordered" evidence="6">
    <location>
        <begin position="1059"/>
        <end position="1121"/>
    </location>
</feature>
<organism evidence="13 14">
    <name type="scientific">Collichthys lucidus</name>
    <name type="common">Big head croaker</name>
    <name type="synonym">Sciaena lucida</name>
    <dbReference type="NCBI Taxonomy" id="240159"/>
    <lineage>
        <taxon>Eukaryota</taxon>
        <taxon>Metazoa</taxon>
        <taxon>Chordata</taxon>
        <taxon>Craniata</taxon>
        <taxon>Vertebrata</taxon>
        <taxon>Euteleostomi</taxon>
        <taxon>Actinopterygii</taxon>
        <taxon>Neopterygii</taxon>
        <taxon>Teleostei</taxon>
        <taxon>Neoteleostei</taxon>
        <taxon>Acanthomorphata</taxon>
        <taxon>Eupercaria</taxon>
        <taxon>Sciaenidae</taxon>
        <taxon>Collichthys</taxon>
    </lineage>
</organism>
<feature type="compositionally biased region" description="Polar residues" evidence="6">
    <location>
        <begin position="999"/>
        <end position="1008"/>
    </location>
</feature>
<feature type="compositionally biased region" description="Basic and acidic residues" evidence="6">
    <location>
        <begin position="1060"/>
        <end position="1121"/>
    </location>
</feature>
<evidence type="ECO:0000256" key="3">
    <source>
        <dbReference type="ARBA" id="ARBA00022692"/>
    </source>
</evidence>
<evidence type="ECO:0000259" key="11">
    <source>
        <dbReference type="Pfam" id="PF23486"/>
    </source>
</evidence>
<feature type="domain" description="Transmembrane protein TMEM132 sixth" evidence="12">
    <location>
        <begin position="767"/>
        <end position="871"/>
    </location>
</feature>
<dbReference type="PANTHER" id="PTHR13388:SF29">
    <property type="entry name" value="TRANSMEMBRANE PROTEIN 132C ISOFORM X1"/>
    <property type="match status" value="1"/>
</dbReference>
<protein>
    <submittedName>
        <fullName evidence="13">Transmembrane protein 132D</fullName>
    </submittedName>
</protein>
<evidence type="ECO:0000256" key="6">
    <source>
        <dbReference type="SAM" id="MobiDB-lite"/>
    </source>
</evidence>
<dbReference type="Pfam" id="PF23486">
    <property type="entry name" value="Ig_TMEM132_5th"/>
    <property type="match status" value="1"/>
</dbReference>
<evidence type="ECO:0000256" key="2">
    <source>
        <dbReference type="ARBA" id="ARBA00006166"/>
    </source>
</evidence>
<dbReference type="InterPro" id="IPR055421">
    <property type="entry name" value="TMEM132_3rd"/>
</dbReference>
<dbReference type="PANTHER" id="PTHR13388">
    <property type="entry name" value="DETONATOR, ISOFORM E"/>
    <property type="match status" value="1"/>
</dbReference>
<dbReference type="AlphaFoldDB" id="A0A4U5U569"/>
<accession>A0A4U5U569</accession>
<proteinExistence type="inferred from homology"/>
<evidence type="ECO:0000259" key="9">
    <source>
        <dbReference type="Pfam" id="PF23039"/>
    </source>
</evidence>
<feature type="domain" description="Transmembrane protein TMEM132 fifth" evidence="11">
    <location>
        <begin position="680"/>
        <end position="743"/>
    </location>
</feature>
<evidence type="ECO:0000313" key="14">
    <source>
        <dbReference type="Proteomes" id="UP000298787"/>
    </source>
</evidence>
<feature type="domain" description="Transmembrane protein family 132 fourth" evidence="8">
    <location>
        <begin position="578"/>
        <end position="675"/>
    </location>
</feature>
<evidence type="ECO:0000256" key="1">
    <source>
        <dbReference type="ARBA" id="ARBA00004479"/>
    </source>
</evidence>
<dbReference type="EMBL" id="CM014080">
    <property type="protein sequence ID" value="TKS69356.1"/>
    <property type="molecule type" value="Genomic_DNA"/>
</dbReference>
<dbReference type="Pfam" id="PF23487">
    <property type="entry name" value="Ig_TMEM132_6th"/>
    <property type="match status" value="1"/>
</dbReference>
<keyword evidence="14" id="KW-1185">Reference proteome</keyword>
<evidence type="ECO:0000313" key="13">
    <source>
        <dbReference type="EMBL" id="TKS69356.1"/>
    </source>
</evidence>